<dbReference type="GO" id="GO:0001517">
    <property type="term" value="F:N-acetylglucosamine 6-O-sulfotransferase activity"/>
    <property type="evidence" value="ECO:0007669"/>
    <property type="project" value="TreeGrafter"/>
</dbReference>
<dbReference type="SUPFAM" id="SSF52540">
    <property type="entry name" value="P-loop containing nucleoside triphosphate hydrolases"/>
    <property type="match status" value="1"/>
</dbReference>
<dbReference type="PANTHER" id="PTHR10704">
    <property type="entry name" value="CARBOHYDRATE SULFOTRANSFERASE"/>
    <property type="match status" value="1"/>
</dbReference>
<dbReference type="Gene3D" id="3.40.50.300">
    <property type="entry name" value="P-loop containing nucleotide triphosphate hydrolases"/>
    <property type="match status" value="1"/>
</dbReference>
<dbReference type="AlphaFoldDB" id="A0A8S4PYD5"/>
<reference evidence="1" key="1">
    <citation type="submission" date="2022-03" db="EMBL/GenBank/DDBJ databases">
        <authorList>
            <person name="Martin C."/>
        </authorList>
    </citation>
    <scope>NUCLEOTIDE SEQUENCE</scope>
</reference>
<dbReference type="Proteomes" id="UP000749559">
    <property type="component" value="Unassembled WGS sequence"/>
</dbReference>
<dbReference type="PANTHER" id="PTHR10704:SF44">
    <property type="entry name" value="LD35051P-RELATED"/>
    <property type="match status" value="1"/>
</dbReference>
<sequence>MLFLLIGYCIKTGQNSGQNVDHRMMNPRLTRTLRSSIERNEQKLVLIFSYERSGSSFLGWAIDRHPAVFYIYEPLCEQYTKKMVFPRKTKIDDRTLDLEAEVYKQIQLCNLDNLPRECDVMKGGHLEKKKSARYIYMEGFSKCMQSNEANPYGMEKIDHCIQGAIGLCKSRSVLLAKLVRGTMEGLSHFLNTLKCPDNVKVIHLLRDPRGAINSRVSTRWTHFPNCSQSEKYDFISAMCQRIQKDINIRHELEKKYPNMFVQVRYEDLVEDVNTTIGALLQFIDLPFFPYHQNTLKSKSENSSDFVNKWKRTLDRRLQEKIDEQCVGVYNLLGYQKIAKYW</sequence>
<dbReference type="OrthoDB" id="6138663at2759"/>
<dbReference type="GO" id="GO:0006790">
    <property type="term" value="P:sulfur compound metabolic process"/>
    <property type="evidence" value="ECO:0007669"/>
    <property type="project" value="TreeGrafter"/>
</dbReference>
<dbReference type="InterPro" id="IPR027417">
    <property type="entry name" value="P-loop_NTPase"/>
</dbReference>
<dbReference type="InterPro" id="IPR051135">
    <property type="entry name" value="Gal/GlcNAc/GalNAc_ST"/>
</dbReference>
<dbReference type="Pfam" id="PF13469">
    <property type="entry name" value="Sulfotransfer_3"/>
    <property type="match status" value="1"/>
</dbReference>
<evidence type="ECO:0000313" key="1">
    <source>
        <dbReference type="EMBL" id="CAH1798869.1"/>
    </source>
</evidence>
<evidence type="ECO:0000313" key="2">
    <source>
        <dbReference type="Proteomes" id="UP000749559"/>
    </source>
</evidence>
<dbReference type="EMBL" id="CAIIXF020000011">
    <property type="protein sequence ID" value="CAH1798869.1"/>
    <property type="molecule type" value="Genomic_DNA"/>
</dbReference>
<evidence type="ECO:0008006" key="3">
    <source>
        <dbReference type="Google" id="ProtNLM"/>
    </source>
</evidence>
<comment type="caution">
    <text evidence="1">The sequence shown here is derived from an EMBL/GenBank/DDBJ whole genome shotgun (WGS) entry which is preliminary data.</text>
</comment>
<protein>
    <recommendedName>
        <fullName evidence="3">Sulfotransferase</fullName>
    </recommendedName>
</protein>
<accession>A0A8S4PYD5</accession>
<proteinExistence type="predicted"/>
<dbReference type="GO" id="GO:0006044">
    <property type="term" value="P:N-acetylglucosamine metabolic process"/>
    <property type="evidence" value="ECO:0007669"/>
    <property type="project" value="TreeGrafter"/>
</dbReference>
<name>A0A8S4PYD5_OWEFU</name>
<organism evidence="1 2">
    <name type="scientific">Owenia fusiformis</name>
    <name type="common">Polychaete worm</name>
    <dbReference type="NCBI Taxonomy" id="6347"/>
    <lineage>
        <taxon>Eukaryota</taxon>
        <taxon>Metazoa</taxon>
        <taxon>Spiralia</taxon>
        <taxon>Lophotrochozoa</taxon>
        <taxon>Annelida</taxon>
        <taxon>Polychaeta</taxon>
        <taxon>Sedentaria</taxon>
        <taxon>Canalipalpata</taxon>
        <taxon>Sabellida</taxon>
        <taxon>Oweniida</taxon>
        <taxon>Oweniidae</taxon>
        <taxon>Owenia</taxon>
    </lineage>
</organism>
<gene>
    <name evidence="1" type="ORF">OFUS_LOCUS22950</name>
</gene>
<keyword evidence="2" id="KW-1185">Reference proteome</keyword>